<dbReference type="Proteomes" id="UP001408789">
    <property type="component" value="Unassembled WGS sequence"/>
</dbReference>
<dbReference type="Pfam" id="PF00011">
    <property type="entry name" value="HSP20"/>
    <property type="match status" value="1"/>
</dbReference>
<feature type="compositionally biased region" description="Pro residues" evidence="6">
    <location>
        <begin position="106"/>
        <end position="116"/>
    </location>
</feature>
<dbReference type="PANTHER" id="PTHR43670">
    <property type="entry name" value="HEAT SHOCK PROTEIN 26"/>
    <property type="match status" value="1"/>
</dbReference>
<feature type="region of interest" description="Disordered" evidence="6">
    <location>
        <begin position="91"/>
        <end position="191"/>
    </location>
</feature>
<evidence type="ECO:0000259" key="7">
    <source>
        <dbReference type="PROSITE" id="PS01031"/>
    </source>
</evidence>
<dbReference type="PANTHER" id="PTHR43670:SF73">
    <property type="entry name" value="INACTIVE PROTEIN RESTRICTED TEV MOVEMENT 2-LIKE"/>
    <property type="match status" value="1"/>
</dbReference>
<dbReference type="SUPFAM" id="SSF49764">
    <property type="entry name" value="HSP20-like chaperones"/>
    <property type="match status" value="1"/>
</dbReference>
<reference evidence="8 9" key="1">
    <citation type="submission" date="2024-04" db="EMBL/GenBank/DDBJ databases">
        <title>The reference genome of an endangered Asteraceae, Deinandra increscens subsp. villosa, native to the Central Coast of California.</title>
        <authorList>
            <person name="Guilliams M."/>
            <person name="Hasenstab-Lehman K."/>
            <person name="Meyer R."/>
            <person name="Mcevoy S."/>
        </authorList>
    </citation>
    <scope>NUCLEOTIDE SEQUENCE [LARGE SCALE GENOMIC DNA]</scope>
    <source>
        <tissue evidence="8">Leaf</tissue>
    </source>
</reference>
<evidence type="ECO:0000256" key="2">
    <source>
        <dbReference type="ARBA" id="ARBA00022475"/>
    </source>
</evidence>
<evidence type="ECO:0000313" key="8">
    <source>
        <dbReference type="EMBL" id="KAK9051794.1"/>
    </source>
</evidence>
<dbReference type="PROSITE" id="PS01031">
    <property type="entry name" value="SHSP"/>
    <property type="match status" value="1"/>
</dbReference>
<keyword evidence="2" id="KW-1003">Cell membrane</keyword>
<evidence type="ECO:0000256" key="5">
    <source>
        <dbReference type="RuleBase" id="RU003616"/>
    </source>
</evidence>
<dbReference type="CDD" id="cd06464">
    <property type="entry name" value="ACD_sHsps-like"/>
    <property type="match status" value="1"/>
</dbReference>
<evidence type="ECO:0000256" key="1">
    <source>
        <dbReference type="ARBA" id="ARBA00004162"/>
    </source>
</evidence>
<comment type="subcellular location">
    <subcellularLocation>
        <location evidence="1">Cell membrane</location>
        <topology evidence="1">Single-pass membrane protein</topology>
    </subcellularLocation>
</comment>
<gene>
    <name evidence="8" type="ORF">SSX86_028422</name>
</gene>
<comment type="similarity">
    <text evidence="4 5">Belongs to the small heat shock protein (HSP20) family.</text>
</comment>
<accession>A0AAP0GKU2</accession>
<feature type="compositionally biased region" description="Acidic residues" evidence="6">
    <location>
        <begin position="157"/>
        <end position="166"/>
    </location>
</feature>
<dbReference type="InterPro" id="IPR002068">
    <property type="entry name" value="A-crystallin/Hsp20_dom"/>
</dbReference>
<dbReference type="GO" id="GO:0006952">
    <property type="term" value="P:defense response"/>
    <property type="evidence" value="ECO:0007669"/>
    <property type="project" value="UniProtKB-KW"/>
</dbReference>
<protein>
    <recommendedName>
        <fullName evidence="7">SHSP domain-containing protein</fullName>
    </recommendedName>
</protein>
<feature type="domain" description="SHSP" evidence="7">
    <location>
        <begin position="4"/>
        <end position="107"/>
    </location>
</feature>
<dbReference type="AlphaFoldDB" id="A0AAP0GKU2"/>
<evidence type="ECO:0000256" key="3">
    <source>
        <dbReference type="ARBA" id="ARBA00022821"/>
    </source>
</evidence>
<feature type="compositionally biased region" description="Basic and acidic residues" evidence="6">
    <location>
        <begin position="117"/>
        <end position="135"/>
    </location>
</feature>
<evidence type="ECO:0000313" key="9">
    <source>
        <dbReference type="Proteomes" id="UP001408789"/>
    </source>
</evidence>
<dbReference type="Gene3D" id="2.60.40.790">
    <property type="match status" value="1"/>
</dbReference>
<organism evidence="8 9">
    <name type="scientific">Deinandra increscens subsp. villosa</name>
    <dbReference type="NCBI Taxonomy" id="3103831"/>
    <lineage>
        <taxon>Eukaryota</taxon>
        <taxon>Viridiplantae</taxon>
        <taxon>Streptophyta</taxon>
        <taxon>Embryophyta</taxon>
        <taxon>Tracheophyta</taxon>
        <taxon>Spermatophyta</taxon>
        <taxon>Magnoliopsida</taxon>
        <taxon>eudicotyledons</taxon>
        <taxon>Gunneridae</taxon>
        <taxon>Pentapetalae</taxon>
        <taxon>asterids</taxon>
        <taxon>campanulids</taxon>
        <taxon>Asterales</taxon>
        <taxon>Asteraceae</taxon>
        <taxon>Asteroideae</taxon>
        <taxon>Heliantheae alliance</taxon>
        <taxon>Madieae</taxon>
        <taxon>Madiinae</taxon>
        <taxon>Deinandra</taxon>
    </lineage>
</organism>
<dbReference type="GO" id="GO:0034605">
    <property type="term" value="P:cellular response to heat"/>
    <property type="evidence" value="ECO:0007669"/>
    <property type="project" value="TreeGrafter"/>
</dbReference>
<evidence type="ECO:0000256" key="4">
    <source>
        <dbReference type="PROSITE-ProRule" id="PRU00285"/>
    </source>
</evidence>
<keyword evidence="2" id="KW-0472">Membrane</keyword>
<dbReference type="GO" id="GO:0005886">
    <property type="term" value="C:plasma membrane"/>
    <property type="evidence" value="ECO:0007669"/>
    <property type="project" value="UniProtKB-SubCell"/>
</dbReference>
<feature type="compositionally biased region" description="Basic and acidic residues" evidence="6">
    <location>
        <begin position="167"/>
        <end position="180"/>
    </location>
</feature>
<keyword evidence="9" id="KW-1185">Reference proteome</keyword>
<name>A0AAP0GKU2_9ASTR</name>
<keyword evidence="3" id="KW-0611">Plant defense</keyword>
<comment type="caution">
    <text evidence="8">The sequence shown here is derived from an EMBL/GenBank/DDBJ whole genome shotgun (WGS) entry which is preliminary data.</text>
</comment>
<sequence>MNSQAATEFEPSTEWVNEEDCDTLLIYLPGFVKEQLRVQLRSRTLIISGQRKVNDNSWTRFRKEFLVSEHCDVSKISAKFEGSILYVKQPKSTTRVAPKQEEQPPMNAPTPTPMPEKPMDEPKAHVEEANVKPDSKPTSVAQPDGDSGVGKDVKDGPEDDEEEKDGDSEGKDKELKEQKGVCENASKKTLGGGGLEMVMKLKPSRGDVSKVLVLVTGFVLGVYCAKLIQSWIA</sequence>
<evidence type="ECO:0000256" key="6">
    <source>
        <dbReference type="SAM" id="MobiDB-lite"/>
    </source>
</evidence>
<dbReference type="InterPro" id="IPR008978">
    <property type="entry name" value="HSP20-like_chaperone"/>
</dbReference>
<proteinExistence type="inferred from homology"/>
<dbReference type="EMBL" id="JBCNJP010000027">
    <property type="protein sequence ID" value="KAK9051794.1"/>
    <property type="molecule type" value="Genomic_DNA"/>
</dbReference>